<keyword evidence="2 5" id="KW-0689">Ribosomal protein</keyword>
<accession>A0A1F6VNH2</accession>
<dbReference type="NCBIfam" id="TIGR01031">
    <property type="entry name" value="rpmF_bact"/>
    <property type="match status" value="1"/>
</dbReference>
<dbReference type="InterPro" id="IPR002677">
    <property type="entry name" value="Ribosomal_bL32"/>
</dbReference>
<dbReference type="STRING" id="1801748.A3B84_01670"/>
<dbReference type="Proteomes" id="UP000177112">
    <property type="component" value="Unassembled WGS sequence"/>
</dbReference>
<gene>
    <name evidence="5" type="primary">rpmF</name>
    <name evidence="7" type="ORF">A3B84_01670</name>
</gene>
<feature type="compositionally biased region" description="Basic residues" evidence="6">
    <location>
        <begin position="1"/>
        <end position="19"/>
    </location>
</feature>
<comment type="caution">
    <text evidence="7">The sequence shown here is derived from an EMBL/GenBank/DDBJ whole genome shotgun (WGS) entry which is preliminary data.</text>
</comment>
<dbReference type="AlphaFoldDB" id="A0A1F6VNH2"/>
<organism evidence="7 8">
    <name type="scientific">Candidatus Nomurabacteria bacterium RIFCSPHIGHO2_02_FULL_35_13</name>
    <dbReference type="NCBI Taxonomy" id="1801748"/>
    <lineage>
        <taxon>Bacteria</taxon>
        <taxon>Candidatus Nomuraibacteriota</taxon>
    </lineage>
</organism>
<evidence type="ECO:0000256" key="3">
    <source>
        <dbReference type="ARBA" id="ARBA00023274"/>
    </source>
</evidence>
<dbReference type="PANTHER" id="PTHR35534:SF1">
    <property type="entry name" value="LARGE RIBOSOMAL SUBUNIT PROTEIN BL32"/>
    <property type="match status" value="1"/>
</dbReference>
<reference evidence="7 8" key="1">
    <citation type="journal article" date="2016" name="Nat. Commun.">
        <title>Thousands of microbial genomes shed light on interconnected biogeochemical processes in an aquifer system.</title>
        <authorList>
            <person name="Anantharaman K."/>
            <person name="Brown C.T."/>
            <person name="Hug L.A."/>
            <person name="Sharon I."/>
            <person name="Castelle C.J."/>
            <person name="Probst A.J."/>
            <person name="Thomas B.C."/>
            <person name="Singh A."/>
            <person name="Wilkins M.J."/>
            <person name="Karaoz U."/>
            <person name="Brodie E.L."/>
            <person name="Williams K.H."/>
            <person name="Hubbard S.S."/>
            <person name="Banfield J.F."/>
        </authorList>
    </citation>
    <scope>NUCLEOTIDE SEQUENCE [LARGE SCALE GENOMIC DNA]</scope>
</reference>
<evidence type="ECO:0000313" key="7">
    <source>
        <dbReference type="EMBL" id="OGI71220.1"/>
    </source>
</evidence>
<proteinExistence type="inferred from homology"/>
<dbReference type="InterPro" id="IPR044957">
    <property type="entry name" value="Ribosomal_bL32_bact"/>
</dbReference>
<dbReference type="InterPro" id="IPR011332">
    <property type="entry name" value="Ribosomal_zn-bd"/>
</dbReference>
<evidence type="ECO:0000256" key="6">
    <source>
        <dbReference type="SAM" id="MobiDB-lite"/>
    </source>
</evidence>
<dbReference type="GO" id="GO:0003735">
    <property type="term" value="F:structural constituent of ribosome"/>
    <property type="evidence" value="ECO:0007669"/>
    <property type="project" value="InterPro"/>
</dbReference>
<evidence type="ECO:0000256" key="5">
    <source>
        <dbReference type="HAMAP-Rule" id="MF_00340"/>
    </source>
</evidence>
<dbReference type="Pfam" id="PF01783">
    <property type="entry name" value="Ribosomal_L32p"/>
    <property type="match status" value="1"/>
</dbReference>
<evidence type="ECO:0000256" key="2">
    <source>
        <dbReference type="ARBA" id="ARBA00022980"/>
    </source>
</evidence>
<dbReference type="HAMAP" id="MF_00340">
    <property type="entry name" value="Ribosomal_bL32"/>
    <property type="match status" value="1"/>
</dbReference>
<name>A0A1F6VNH2_9BACT</name>
<keyword evidence="3 5" id="KW-0687">Ribonucleoprotein</keyword>
<dbReference type="GO" id="GO:0015934">
    <property type="term" value="C:large ribosomal subunit"/>
    <property type="evidence" value="ECO:0007669"/>
    <property type="project" value="InterPro"/>
</dbReference>
<evidence type="ECO:0000313" key="8">
    <source>
        <dbReference type="Proteomes" id="UP000177112"/>
    </source>
</evidence>
<protein>
    <recommendedName>
        <fullName evidence="4 5">Large ribosomal subunit protein bL32</fullName>
    </recommendedName>
</protein>
<evidence type="ECO:0000256" key="4">
    <source>
        <dbReference type="ARBA" id="ARBA00035178"/>
    </source>
</evidence>
<evidence type="ECO:0000256" key="1">
    <source>
        <dbReference type="ARBA" id="ARBA00008560"/>
    </source>
</evidence>
<dbReference type="EMBL" id="MFTY01000016">
    <property type="protein sequence ID" value="OGI71220.1"/>
    <property type="molecule type" value="Genomic_DNA"/>
</dbReference>
<feature type="region of interest" description="Disordered" evidence="6">
    <location>
        <begin position="1"/>
        <end position="20"/>
    </location>
</feature>
<dbReference type="PANTHER" id="PTHR35534">
    <property type="entry name" value="50S RIBOSOMAL PROTEIN L32"/>
    <property type="match status" value="1"/>
</dbReference>
<sequence length="75" mass="8710">MVVRMRSTKSHTKNRRSHHALMSTGLAKCENCKNFKKRHTVCSSCGFYRGMKVLDLVKKTEKKQKREKAKKAEAK</sequence>
<comment type="similarity">
    <text evidence="1 5">Belongs to the bacterial ribosomal protein bL32 family.</text>
</comment>
<dbReference type="GO" id="GO:0006412">
    <property type="term" value="P:translation"/>
    <property type="evidence" value="ECO:0007669"/>
    <property type="project" value="UniProtKB-UniRule"/>
</dbReference>
<dbReference type="SUPFAM" id="SSF57829">
    <property type="entry name" value="Zn-binding ribosomal proteins"/>
    <property type="match status" value="1"/>
</dbReference>